<dbReference type="InterPro" id="IPR001647">
    <property type="entry name" value="HTH_TetR"/>
</dbReference>
<dbReference type="InterPro" id="IPR036271">
    <property type="entry name" value="Tet_transcr_reg_TetR-rel_C_sf"/>
</dbReference>
<evidence type="ECO:0000256" key="4">
    <source>
        <dbReference type="ARBA" id="ARBA00023163"/>
    </source>
</evidence>
<dbReference type="Pfam" id="PF00440">
    <property type="entry name" value="TetR_N"/>
    <property type="match status" value="1"/>
</dbReference>
<dbReference type="RefSeq" id="WP_026177768.1">
    <property type="nucleotide sequence ID" value="NZ_AEMG01000004.1"/>
</dbReference>
<evidence type="ECO:0000313" key="8">
    <source>
        <dbReference type="Proteomes" id="UP000184203"/>
    </source>
</evidence>
<name>A0A1M6TAF2_HALPU</name>
<dbReference type="AlphaFoldDB" id="A0A1M6TAF2"/>
<dbReference type="PRINTS" id="PR00455">
    <property type="entry name" value="HTHTETR"/>
</dbReference>
<proteinExistence type="predicted"/>
<dbReference type="SUPFAM" id="SSF48498">
    <property type="entry name" value="Tetracyclin repressor-like, C-terminal domain"/>
    <property type="match status" value="1"/>
</dbReference>
<evidence type="ECO:0000259" key="6">
    <source>
        <dbReference type="PROSITE" id="PS50977"/>
    </source>
</evidence>
<dbReference type="GO" id="GO:0003700">
    <property type="term" value="F:DNA-binding transcription factor activity"/>
    <property type="evidence" value="ECO:0007669"/>
    <property type="project" value="TreeGrafter"/>
</dbReference>
<keyword evidence="2" id="KW-0805">Transcription regulation</keyword>
<evidence type="ECO:0000256" key="2">
    <source>
        <dbReference type="ARBA" id="ARBA00023015"/>
    </source>
</evidence>
<dbReference type="PANTHER" id="PTHR30055">
    <property type="entry name" value="HTH-TYPE TRANSCRIPTIONAL REGULATOR RUTR"/>
    <property type="match status" value="1"/>
</dbReference>
<dbReference type="EMBL" id="FRAN01000002">
    <property type="protein sequence ID" value="SHK53947.1"/>
    <property type="molecule type" value="Genomic_DNA"/>
</dbReference>
<dbReference type="InterPro" id="IPR050109">
    <property type="entry name" value="HTH-type_TetR-like_transc_reg"/>
</dbReference>
<dbReference type="SUPFAM" id="SSF46689">
    <property type="entry name" value="Homeodomain-like"/>
    <property type="match status" value="1"/>
</dbReference>
<evidence type="ECO:0000313" key="7">
    <source>
        <dbReference type="EMBL" id="SHK53947.1"/>
    </source>
</evidence>
<dbReference type="OrthoDB" id="135877at2157"/>
<dbReference type="InterPro" id="IPR039538">
    <property type="entry name" value="BetI_C"/>
</dbReference>
<accession>A0A1M6TAF2</accession>
<keyword evidence="1" id="KW-0678">Repressor</keyword>
<organism evidence="7 8">
    <name type="scientific">Haladaptatus paucihalophilus DX253</name>
    <dbReference type="NCBI Taxonomy" id="797209"/>
    <lineage>
        <taxon>Archaea</taxon>
        <taxon>Methanobacteriati</taxon>
        <taxon>Methanobacteriota</taxon>
        <taxon>Stenosarchaea group</taxon>
        <taxon>Halobacteria</taxon>
        <taxon>Halobacteriales</taxon>
        <taxon>Haladaptataceae</taxon>
        <taxon>Haladaptatus</taxon>
    </lineage>
</organism>
<evidence type="ECO:0000256" key="3">
    <source>
        <dbReference type="ARBA" id="ARBA00023125"/>
    </source>
</evidence>
<reference evidence="8" key="1">
    <citation type="submission" date="2016-11" db="EMBL/GenBank/DDBJ databases">
        <authorList>
            <person name="Varghese N."/>
            <person name="Submissions S."/>
        </authorList>
    </citation>
    <scope>NUCLEOTIDE SEQUENCE [LARGE SCALE GENOMIC DNA]</scope>
    <source>
        <strain evidence="8">DX253</strain>
    </source>
</reference>
<feature type="DNA-binding region" description="H-T-H motif" evidence="5">
    <location>
        <begin position="34"/>
        <end position="53"/>
    </location>
</feature>
<dbReference type="Pfam" id="PF13977">
    <property type="entry name" value="TetR_C_6"/>
    <property type="match status" value="1"/>
</dbReference>
<dbReference type="GO" id="GO:0000976">
    <property type="term" value="F:transcription cis-regulatory region binding"/>
    <property type="evidence" value="ECO:0007669"/>
    <property type="project" value="TreeGrafter"/>
</dbReference>
<keyword evidence="8" id="KW-1185">Reference proteome</keyword>
<dbReference type="Proteomes" id="UP000184203">
    <property type="component" value="Unassembled WGS sequence"/>
</dbReference>
<protein>
    <submittedName>
        <fullName evidence="7">Transcriptional regulator, TetR family</fullName>
    </submittedName>
</protein>
<evidence type="ECO:0000256" key="5">
    <source>
        <dbReference type="PROSITE-ProRule" id="PRU00335"/>
    </source>
</evidence>
<keyword evidence="4" id="KW-0804">Transcription</keyword>
<keyword evidence="3 5" id="KW-0238">DNA-binding</keyword>
<evidence type="ECO:0000256" key="1">
    <source>
        <dbReference type="ARBA" id="ARBA00022491"/>
    </source>
</evidence>
<dbReference type="PANTHER" id="PTHR30055:SF234">
    <property type="entry name" value="HTH-TYPE TRANSCRIPTIONAL REGULATOR BETI"/>
    <property type="match status" value="1"/>
</dbReference>
<dbReference type="Gene3D" id="1.10.357.10">
    <property type="entry name" value="Tetracycline Repressor, domain 2"/>
    <property type="match status" value="1"/>
</dbReference>
<feature type="domain" description="HTH tetR-type" evidence="6">
    <location>
        <begin position="11"/>
        <end position="71"/>
    </location>
</feature>
<dbReference type="InterPro" id="IPR009057">
    <property type="entry name" value="Homeodomain-like_sf"/>
</dbReference>
<sequence length="199" mass="22623">MAEPSDGDERSEAELKIMGATYRALCEHGYANLTMQAIAEEYGKSTAAIHYYYDTKDDLLAAFLSYLLDKFIDRVHEVETTAPKERLDLLLDRLLTHREGSRDFMIAMLEMRAQAPYNEAVREQFQRNDEYTRYLLKTVIADGTDSGVFSAEDPEHASNSLMLIVDGARTRYGSIGDENALEEARRTAREYVESVLMAE</sequence>
<dbReference type="PROSITE" id="PS50977">
    <property type="entry name" value="HTH_TETR_2"/>
    <property type="match status" value="1"/>
</dbReference>
<gene>
    <name evidence="7" type="ORF">SAMN05444342_1601</name>
</gene>